<accession>A0A540VJS8</accession>
<dbReference type="InParanoid" id="A0A540VJS8"/>
<name>A0A540VJS8_9CHLR</name>
<reference evidence="1 2" key="1">
    <citation type="submission" date="2019-06" db="EMBL/GenBank/DDBJ databases">
        <title>Genome sequence of Litorilinea aerophila BAA-2444.</title>
        <authorList>
            <person name="Maclea K.S."/>
            <person name="Maurais E.G."/>
            <person name="Iannazzi L.C."/>
        </authorList>
    </citation>
    <scope>NUCLEOTIDE SEQUENCE [LARGE SCALE GENOMIC DNA]</scope>
    <source>
        <strain evidence="1 2">ATCC BAA-2444</strain>
    </source>
</reference>
<dbReference type="OrthoDB" id="9835931at2"/>
<dbReference type="AlphaFoldDB" id="A0A540VJS8"/>
<dbReference type="EMBL" id="VIGC01000005">
    <property type="protein sequence ID" value="TQE96976.1"/>
    <property type="molecule type" value="Genomic_DNA"/>
</dbReference>
<organism evidence="1 2">
    <name type="scientific">Litorilinea aerophila</name>
    <dbReference type="NCBI Taxonomy" id="1204385"/>
    <lineage>
        <taxon>Bacteria</taxon>
        <taxon>Bacillati</taxon>
        <taxon>Chloroflexota</taxon>
        <taxon>Caldilineae</taxon>
        <taxon>Caldilineales</taxon>
        <taxon>Caldilineaceae</taxon>
        <taxon>Litorilinea</taxon>
    </lineage>
</organism>
<evidence type="ECO:0000313" key="1">
    <source>
        <dbReference type="EMBL" id="TQE96976.1"/>
    </source>
</evidence>
<keyword evidence="2" id="KW-1185">Reference proteome</keyword>
<evidence type="ECO:0000313" key="2">
    <source>
        <dbReference type="Proteomes" id="UP000317371"/>
    </source>
</evidence>
<dbReference type="InterPro" id="IPR006230">
    <property type="entry name" value="MutL"/>
</dbReference>
<proteinExistence type="predicted"/>
<dbReference type="Pfam" id="PF13941">
    <property type="entry name" value="MutL"/>
    <property type="match status" value="1"/>
</dbReference>
<protein>
    <submittedName>
        <fullName evidence="1">Uncharacterized protein</fullName>
    </submittedName>
</protein>
<comment type="caution">
    <text evidence="1">The sequence shown here is derived from an EMBL/GenBank/DDBJ whole genome shotgun (WGS) entry which is preliminary data.</text>
</comment>
<dbReference type="RefSeq" id="WP_141608961.1">
    <property type="nucleotide sequence ID" value="NZ_VIGC02000005.1"/>
</dbReference>
<dbReference type="Proteomes" id="UP000317371">
    <property type="component" value="Unassembled WGS sequence"/>
</dbReference>
<sequence>MSTATPSAERLTEGPTGPILILSVERGQLQAGLLVLASGTYQLVTQQRVARQAEIPVTEQLGELIQRLGEPLGCRLWDAERGQPWLHSDDPIRFPPLEQVAIAASLADHPRVHLISLTGHVSGAAALEALAESPAQLVGHTSLSPDLTSASLSQALAATRPDAVIIAGGYEQAGEGIRHSLRELCRLVGQALSQVPGVWRPAVLYAGASSVAQDAAGLLQTRNGVAVTVVENVAPGPGQIRTVGITAGLQQLYTRLSQARPGYPQLAQWASRRPAGSPARVLPVETAFVHLVQLWQLVQGLPRLHGVLCDEAGQSWRLHVWAEEERVTLRYVAAQTPLQALTGWPPVRLLCGNWPAAAGPAPAAAWWDPTRLAPAVACVGQIFPLVTVHVLTSSVWRQAQGENPLA</sequence>
<gene>
    <name evidence="1" type="ORF">FKZ61_04875</name>
</gene>